<reference evidence="1" key="1">
    <citation type="journal article" date="2014" name="Int. J. Syst. Evol. Microbiol.">
        <title>Complete genome sequence of Corynebacterium casei LMG S-19264T (=DSM 44701T), isolated from a smear-ripened cheese.</title>
        <authorList>
            <consortium name="US DOE Joint Genome Institute (JGI-PGF)"/>
            <person name="Walter F."/>
            <person name="Albersmeier A."/>
            <person name="Kalinowski J."/>
            <person name="Ruckert C."/>
        </authorList>
    </citation>
    <scope>NUCLEOTIDE SEQUENCE</scope>
    <source>
        <strain evidence="1">JCM 4790</strain>
    </source>
</reference>
<keyword evidence="2" id="KW-1185">Reference proteome</keyword>
<evidence type="ECO:0000313" key="1">
    <source>
        <dbReference type="EMBL" id="GGX90289.1"/>
    </source>
</evidence>
<comment type="caution">
    <text evidence="1">The sequence shown here is derived from an EMBL/GenBank/DDBJ whole genome shotgun (WGS) entry which is preliminary data.</text>
</comment>
<evidence type="ECO:0000313" key="2">
    <source>
        <dbReference type="Proteomes" id="UP000619244"/>
    </source>
</evidence>
<gene>
    <name evidence="1" type="ORF">GCM10010358_50320</name>
</gene>
<reference evidence="1" key="2">
    <citation type="submission" date="2020-09" db="EMBL/GenBank/DDBJ databases">
        <authorList>
            <person name="Sun Q."/>
            <person name="Ohkuma M."/>
        </authorList>
    </citation>
    <scope>NUCLEOTIDE SEQUENCE</scope>
    <source>
        <strain evidence="1">JCM 4790</strain>
    </source>
</reference>
<proteinExistence type="predicted"/>
<organism evidence="1 2">
    <name type="scientific">Streptomyces minutiscleroticus</name>
    <dbReference type="NCBI Taxonomy" id="68238"/>
    <lineage>
        <taxon>Bacteria</taxon>
        <taxon>Bacillati</taxon>
        <taxon>Actinomycetota</taxon>
        <taxon>Actinomycetes</taxon>
        <taxon>Kitasatosporales</taxon>
        <taxon>Streptomycetaceae</taxon>
        <taxon>Streptomyces</taxon>
    </lineage>
</organism>
<name>A0A918U478_9ACTN</name>
<protein>
    <submittedName>
        <fullName evidence="1">Uncharacterized protein</fullName>
    </submittedName>
</protein>
<sequence>MATPAASPAGAAEYWHIGGIHTRLGIVTDRRVYGSNRALTEDSRGSEGGKAAGRVLRYAAGGLLR</sequence>
<accession>A0A918U478</accession>
<dbReference type="Proteomes" id="UP000619244">
    <property type="component" value="Unassembled WGS sequence"/>
</dbReference>
<dbReference type="EMBL" id="BMVU01000028">
    <property type="protein sequence ID" value="GGX90289.1"/>
    <property type="molecule type" value="Genomic_DNA"/>
</dbReference>
<dbReference type="AlphaFoldDB" id="A0A918U478"/>